<feature type="transmembrane region" description="Helical" evidence="2">
    <location>
        <begin position="55"/>
        <end position="76"/>
    </location>
</feature>
<dbReference type="AlphaFoldDB" id="A0A413RNY3"/>
<keyword evidence="2" id="KW-0472">Membrane</keyword>
<evidence type="ECO:0000313" key="3">
    <source>
        <dbReference type="EMBL" id="RHA43638.1"/>
    </source>
</evidence>
<organism evidence="3 4">
    <name type="scientific">Cellulomonas rhizosphaerae</name>
    <dbReference type="NCBI Taxonomy" id="2293719"/>
    <lineage>
        <taxon>Bacteria</taxon>
        <taxon>Bacillati</taxon>
        <taxon>Actinomycetota</taxon>
        <taxon>Actinomycetes</taxon>
        <taxon>Micrococcales</taxon>
        <taxon>Cellulomonadaceae</taxon>
        <taxon>Cellulomonas</taxon>
    </lineage>
</organism>
<sequence length="81" mass="8270">MTHPTDAGRTPDPDPADTPGLEPGGGVQPGDTPPGESSTSSAHWQSNSGSATASWIPYVIIGVTVVFVLLFFVGYISSLLG</sequence>
<evidence type="ECO:0000256" key="1">
    <source>
        <dbReference type="SAM" id="MobiDB-lite"/>
    </source>
</evidence>
<comment type="caution">
    <text evidence="3">The sequence shown here is derived from an EMBL/GenBank/DDBJ whole genome shotgun (WGS) entry which is preliminary data.</text>
</comment>
<reference evidence="3 4" key="1">
    <citation type="submission" date="2018-08" db="EMBL/GenBank/DDBJ databases">
        <title>Cellulomonas rhizosphaerae sp. nov., a novel actinomycete isolated from soil.</title>
        <authorList>
            <person name="Tian Y."/>
        </authorList>
    </citation>
    <scope>NUCLEOTIDE SEQUENCE [LARGE SCALE GENOMIC DNA]</scope>
    <source>
        <strain evidence="3 4">NEAU-TCZ24</strain>
    </source>
</reference>
<dbReference type="EMBL" id="QWKP01000150">
    <property type="protein sequence ID" value="RHA43638.1"/>
    <property type="molecule type" value="Genomic_DNA"/>
</dbReference>
<accession>A0A413RNY3</accession>
<dbReference type="InterPro" id="IPR045512">
    <property type="entry name" value="DUF6480"/>
</dbReference>
<dbReference type="RefSeq" id="WP_118766408.1">
    <property type="nucleotide sequence ID" value="NZ_QWKP01000150.1"/>
</dbReference>
<protein>
    <submittedName>
        <fullName evidence="3">Uncharacterized protein</fullName>
    </submittedName>
</protein>
<dbReference type="Pfam" id="PF20088">
    <property type="entry name" value="DUF6480"/>
    <property type="match status" value="1"/>
</dbReference>
<keyword evidence="4" id="KW-1185">Reference proteome</keyword>
<evidence type="ECO:0000256" key="2">
    <source>
        <dbReference type="SAM" id="Phobius"/>
    </source>
</evidence>
<keyword evidence="2" id="KW-1133">Transmembrane helix</keyword>
<keyword evidence="2" id="KW-0812">Transmembrane</keyword>
<dbReference type="OrthoDB" id="4381799at2"/>
<feature type="region of interest" description="Disordered" evidence="1">
    <location>
        <begin position="1"/>
        <end position="49"/>
    </location>
</feature>
<evidence type="ECO:0000313" key="4">
    <source>
        <dbReference type="Proteomes" id="UP000283374"/>
    </source>
</evidence>
<dbReference type="Proteomes" id="UP000283374">
    <property type="component" value="Unassembled WGS sequence"/>
</dbReference>
<gene>
    <name evidence="3" type="ORF">D1825_05305</name>
</gene>
<proteinExistence type="predicted"/>
<feature type="compositionally biased region" description="Polar residues" evidence="1">
    <location>
        <begin position="35"/>
        <end position="49"/>
    </location>
</feature>
<name>A0A413RNY3_9CELL</name>